<proteinExistence type="predicted"/>
<feature type="domain" description="Cation channel complex component UNC80 N-terminal" evidence="3">
    <location>
        <begin position="32"/>
        <end position="221"/>
    </location>
</feature>
<accession>A0A811U8E7</accession>
<keyword evidence="2" id="KW-0472">Membrane</keyword>
<dbReference type="InterPro" id="IPR045852">
    <property type="entry name" value="UNC80_central"/>
</dbReference>
<organism evidence="5 6">
    <name type="scientific">Ceratitis capitata</name>
    <name type="common">Mediterranean fruit fly</name>
    <name type="synonym">Tephritis capitata</name>
    <dbReference type="NCBI Taxonomy" id="7213"/>
    <lineage>
        <taxon>Eukaryota</taxon>
        <taxon>Metazoa</taxon>
        <taxon>Ecdysozoa</taxon>
        <taxon>Arthropoda</taxon>
        <taxon>Hexapoda</taxon>
        <taxon>Insecta</taxon>
        <taxon>Pterygota</taxon>
        <taxon>Neoptera</taxon>
        <taxon>Endopterygota</taxon>
        <taxon>Diptera</taxon>
        <taxon>Brachycera</taxon>
        <taxon>Muscomorpha</taxon>
        <taxon>Tephritoidea</taxon>
        <taxon>Tephritidae</taxon>
        <taxon>Ceratitis</taxon>
        <taxon>Ceratitis</taxon>
    </lineage>
</organism>
<evidence type="ECO:0000256" key="1">
    <source>
        <dbReference type="SAM" id="MobiDB-lite"/>
    </source>
</evidence>
<dbReference type="GO" id="GO:0034703">
    <property type="term" value="C:cation channel complex"/>
    <property type="evidence" value="ECO:0007669"/>
    <property type="project" value="TreeGrafter"/>
</dbReference>
<feature type="compositionally biased region" description="Low complexity" evidence="1">
    <location>
        <begin position="323"/>
        <end position="337"/>
    </location>
</feature>
<dbReference type="Pfam" id="PF15778">
    <property type="entry name" value="UNC80_N"/>
    <property type="match status" value="1"/>
</dbReference>
<dbReference type="Pfam" id="PF19424">
    <property type="entry name" value="UNC80"/>
    <property type="match status" value="1"/>
</dbReference>
<feature type="region of interest" description="Disordered" evidence="1">
    <location>
        <begin position="323"/>
        <end position="380"/>
    </location>
</feature>
<dbReference type="PANTHER" id="PTHR31781:SF1">
    <property type="entry name" value="PROTEIN UNC-80 HOMOLOG"/>
    <property type="match status" value="1"/>
</dbReference>
<feature type="domain" description="Protein UNC80 central region" evidence="4">
    <location>
        <begin position="1132"/>
        <end position="1358"/>
    </location>
</feature>
<feature type="compositionally biased region" description="Basic and acidic residues" evidence="1">
    <location>
        <begin position="1110"/>
        <end position="1122"/>
    </location>
</feature>
<dbReference type="InterPro" id="IPR031542">
    <property type="entry name" value="UNC80_N"/>
</dbReference>
<dbReference type="Proteomes" id="UP000606786">
    <property type="component" value="Unassembled WGS sequence"/>
</dbReference>
<dbReference type="GO" id="GO:0055080">
    <property type="term" value="P:monoatomic cation homeostasis"/>
    <property type="evidence" value="ECO:0007669"/>
    <property type="project" value="TreeGrafter"/>
</dbReference>
<reference evidence="5" key="1">
    <citation type="submission" date="2020-11" db="EMBL/GenBank/DDBJ databases">
        <authorList>
            <person name="Whitehead M."/>
        </authorList>
    </citation>
    <scope>NUCLEOTIDE SEQUENCE</scope>
    <source>
        <strain evidence="5">EGII</strain>
    </source>
</reference>
<feature type="transmembrane region" description="Helical" evidence="2">
    <location>
        <begin position="162"/>
        <end position="183"/>
    </location>
</feature>
<comment type="caution">
    <text evidence="5">The sequence shown here is derived from an EMBL/GenBank/DDBJ whole genome shotgun (WGS) entry which is preliminary data.</text>
</comment>
<evidence type="ECO:0000256" key="2">
    <source>
        <dbReference type="SAM" id="Phobius"/>
    </source>
</evidence>
<feature type="region of interest" description="Disordered" evidence="1">
    <location>
        <begin position="980"/>
        <end position="1020"/>
    </location>
</feature>
<evidence type="ECO:0000313" key="6">
    <source>
        <dbReference type="Proteomes" id="UP000606786"/>
    </source>
</evidence>
<feature type="region of interest" description="Disordered" evidence="1">
    <location>
        <begin position="1100"/>
        <end position="1122"/>
    </location>
</feature>
<dbReference type="GO" id="GO:0030424">
    <property type="term" value="C:axon"/>
    <property type="evidence" value="ECO:0007669"/>
    <property type="project" value="TreeGrafter"/>
</dbReference>
<evidence type="ECO:0000259" key="4">
    <source>
        <dbReference type="Pfam" id="PF19424"/>
    </source>
</evidence>
<feature type="compositionally biased region" description="Polar residues" evidence="1">
    <location>
        <begin position="1011"/>
        <end position="1020"/>
    </location>
</feature>
<dbReference type="PANTHER" id="PTHR31781">
    <property type="entry name" value="UNC80"/>
    <property type="match status" value="1"/>
</dbReference>
<dbReference type="GO" id="GO:0005261">
    <property type="term" value="F:monoatomic cation channel activity"/>
    <property type="evidence" value="ECO:0007669"/>
    <property type="project" value="TreeGrafter"/>
</dbReference>
<name>A0A811U8E7_CERCA</name>
<keyword evidence="6" id="KW-1185">Reference proteome</keyword>
<dbReference type="OrthoDB" id="5584001at2759"/>
<feature type="region of interest" description="Disordered" evidence="1">
    <location>
        <begin position="230"/>
        <end position="290"/>
    </location>
</feature>
<feature type="compositionally biased region" description="Basic and acidic residues" evidence="1">
    <location>
        <begin position="362"/>
        <end position="380"/>
    </location>
</feature>
<protein>
    <submittedName>
        <fullName evidence="5">(Mediterranean fruit fly) hypothetical protein</fullName>
    </submittedName>
</protein>
<keyword evidence="2" id="KW-1133">Transmembrane helix</keyword>
<gene>
    <name evidence="5" type="ORF">CCAP1982_LOCUS2396</name>
</gene>
<feature type="non-terminal residue" evidence="5">
    <location>
        <position position="1"/>
    </location>
</feature>
<dbReference type="EMBL" id="CAJHJT010000001">
    <property type="protein sequence ID" value="CAD6993585.1"/>
    <property type="molecule type" value="Genomic_DNA"/>
</dbReference>
<evidence type="ECO:0000313" key="5">
    <source>
        <dbReference type="EMBL" id="CAD6993585.1"/>
    </source>
</evidence>
<sequence length="1360" mass="151864">MVTTNTTNNNIHINNNEEYDIDQDDGMQDLGLPVSVQTFLWRQIAPFIRPKLGKLHEASCMSFEKVLVQNIQFGLSPPLTKALGAIPRWRLLQAALPHVMHCVAALLHNRVKDMQAIGPVETKLLYTMQWILLYAAEECADDEGGNEILGDETPKQKSMEQYLFSVPTITLFVYLFAPIIHHLKESDFQNFRLENGIKLWQGMWDNRAPGAPCFTAPVKPKARNLLCAPTPKGSTDVFPGRKQSSNVDVATSPKPDSPQSQLSEQTRQEEDNSWVSSPKEFAFPETIPEEASSVEDERIVFFRLPSAPHLMDNSFFTADASLLQQQQSQSRRGSRQSVHSREKDKPATKFEFDQQELMRGASVKEKRSPSVEKESESDKSDSVRVDVSAATFLDVAVLRCLFISHWQEEGIFWSLQYLYNRLSEIGEDAAITLNQPRKRSNSLPIPQIEISLYQGPGSNSRDSPSSSVAKDYIEIPEPSITTCLVEESSPTAERRGSEKKKRVKMADLRAFVETKMFSKSEKNLEKVGLDTCSANGKRPLHHAEYHRSLDTGEKKLSRSASMITREPASNLIKGKSMPSLRYVEPPKAMRPSQSTGPRTAFYPRNPIITVTEHTPTPSPDYLKRQGSIDSQLDALSNGGSISGVAGGTGGSVGAGIGSTSSRFRGQMLRSHTDSHIDYTGVDESEAPGSSFYITRDGGIDYEIVLLAVYNIFKRDMTICSQRVLEAGLNICELLLEMGVLKLGEHAHEISMGIIKRALLILGCHNGCNDGVRGPPADFLRSQCQKILSRVLRQASQRTKRYLQQMVKTSDLHELVDFFHAFVAFCVDPSSLLSPLSGQGGYSTNFSGGLSGGPESQVIAAVFKPLVTRFVEAAKDLKTPENSTLYSDIRQLITYVKGAHGGPFRLVALSGILAVTPRPHKKGPISQTTRVIRHIPQAEVAQSIPNDDNRSQRRLLLKKRSTSSACAVSLLETEPCEEHYKSSQSPLSNFRRRTTGVRPTLTPRHSERALLSDSTSSSERNSLGRLSGLVRWFRSTPKEASSIDLEIGSLNPEITSTFIRHASLKIQRGRTSDGIGRSIQRAKRRVERRLNRFGGIVKGKKKTGGIEETADNSRRSSSDMCDGPRESEVVVLKERKLIPLEPVRMGMLRLSFLLETCAPGSFPDPQLIAAVLDLPQAPLVARATFLLECAHFVHQCNKGQWPPWMKHNLTGYRPSGANLNINQTKHQTTATSTRRTHILQRAAGKMFHQWAEMLGARLEEIIFTERLQFETVNATLADPERQRELLQQDEEEDFLDEASVNPHGNDCPHALKLIACVLLYEITSFLRDTYVLLPKASKLLHREKHAPWEKVYREANRRWSM</sequence>
<evidence type="ECO:0000259" key="3">
    <source>
        <dbReference type="Pfam" id="PF15778"/>
    </source>
</evidence>
<keyword evidence="2" id="KW-0812">Transmembrane</keyword>
<feature type="compositionally biased region" description="Basic and acidic residues" evidence="1">
    <location>
        <begin position="339"/>
        <end position="352"/>
    </location>
</feature>